<dbReference type="GO" id="GO:0004177">
    <property type="term" value="F:aminopeptidase activity"/>
    <property type="evidence" value="ECO:0007669"/>
    <property type="project" value="UniProtKB-KW"/>
</dbReference>
<name>A0ABU3VWE9_9GAMM</name>
<protein>
    <submittedName>
        <fullName evidence="1">Aminopeptidase</fullName>
    </submittedName>
</protein>
<evidence type="ECO:0000313" key="2">
    <source>
        <dbReference type="Proteomes" id="UP001269819"/>
    </source>
</evidence>
<keyword evidence="1" id="KW-0645">Protease</keyword>
<evidence type="ECO:0000313" key="1">
    <source>
        <dbReference type="EMBL" id="MDV2078581.1"/>
    </source>
</evidence>
<organism evidence="1 2">
    <name type="scientific">Marinobacter xestospongiae</name>
    <dbReference type="NCBI Taxonomy" id="994319"/>
    <lineage>
        <taxon>Bacteria</taxon>
        <taxon>Pseudomonadati</taxon>
        <taxon>Pseudomonadota</taxon>
        <taxon>Gammaproteobacteria</taxon>
        <taxon>Pseudomonadales</taxon>
        <taxon>Marinobacteraceae</taxon>
        <taxon>Marinobacter</taxon>
    </lineage>
</organism>
<dbReference type="PIRSF" id="PIRSF029285">
    <property type="entry name" value="Aminopept"/>
    <property type="match status" value="1"/>
</dbReference>
<dbReference type="EMBL" id="JAWIIJ010000004">
    <property type="protein sequence ID" value="MDV2078581.1"/>
    <property type="molecule type" value="Genomic_DNA"/>
</dbReference>
<dbReference type="Proteomes" id="UP001269819">
    <property type="component" value="Unassembled WGS sequence"/>
</dbReference>
<comment type="caution">
    <text evidence="1">The sequence shown here is derived from an EMBL/GenBank/DDBJ whole genome shotgun (WGS) entry which is preliminary data.</text>
</comment>
<keyword evidence="1" id="KW-0378">Hydrolase</keyword>
<dbReference type="RefSeq" id="WP_316973325.1">
    <property type="nucleotide sequence ID" value="NZ_JAWIIJ010000004.1"/>
</dbReference>
<accession>A0ABU3VWE9</accession>
<proteinExistence type="predicted"/>
<sequence>MILRSLPVHADTLAGWPRRGCLLVLSLLISGLLGGCSSLRYYQQAVAGQLDLMWSARPVREVIADPDTDPALRQRLEQTQAVRRFARDQLALPVGDAYRDFVALDRPYVVVNVVAVPEFSLQPHQWCYPVVGCQAYRGYFDPQMARAEARTFREQGFDTLVSGVTAYSTLGWFDDPLHSGFTRLPSERMTALLFHELAHRVVYVAGDTAFNESFATAVELAGLELWLSRQGEQARFQATLARLERRDQTLALVAAASEQLQALYQSEDPLPPEQLRQHKARILSELRQTYLAKTREWHAPGPFGLSPPVFNNAHLALFRQYNQYLPAFRQLLREHDHRFADFYEAVKALATQPPAQRQHRLQALAAAAAGQPDPDHRASD</sequence>
<dbReference type="InterPro" id="IPR014553">
    <property type="entry name" value="Aminopept"/>
</dbReference>
<keyword evidence="1" id="KW-0031">Aminopeptidase</keyword>
<dbReference type="Pfam" id="PF10023">
    <property type="entry name" value="Aminopep"/>
    <property type="match status" value="1"/>
</dbReference>
<reference evidence="1 2" key="1">
    <citation type="submission" date="2023-10" db="EMBL/GenBank/DDBJ databases">
        <title>Characteristics and mechanism of a salt-tolerant marine origin heterotrophic nitrifying- aerobic denitrifying bacteria Marinobacter xestospongiae HN1.</title>
        <authorList>
            <person name="Qi R."/>
        </authorList>
    </citation>
    <scope>NUCLEOTIDE SEQUENCE [LARGE SCALE GENOMIC DNA]</scope>
    <source>
        <strain evidence="1 2">HN1</strain>
    </source>
</reference>
<gene>
    <name evidence="1" type="ORF">RYS15_07785</name>
</gene>
<keyword evidence="2" id="KW-1185">Reference proteome</keyword>